<evidence type="ECO:0000313" key="3">
    <source>
        <dbReference type="EMBL" id="MDV6310312.1"/>
    </source>
</evidence>
<keyword evidence="3" id="KW-0012">Acyltransferase</keyword>
<dbReference type="GO" id="GO:0016747">
    <property type="term" value="F:acyltransferase activity, transferring groups other than amino-acyl groups"/>
    <property type="evidence" value="ECO:0007669"/>
    <property type="project" value="InterPro"/>
</dbReference>
<accession>A0AAE4R190</accession>
<dbReference type="SUPFAM" id="SSF55729">
    <property type="entry name" value="Acyl-CoA N-acyltransferases (Nat)"/>
    <property type="match status" value="1"/>
</dbReference>
<dbReference type="Gene3D" id="3.40.630.30">
    <property type="match status" value="1"/>
</dbReference>
<proteinExistence type="predicted"/>
<dbReference type="EMBL" id="JAWLKH010000001">
    <property type="protein sequence ID" value="MDV6310312.1"/>
    <property type="molecule type" value="Genomic_DNA"/>
</dbReference>
<comment type="caution">
    <text evidence="3">The sequence shown here is derived from an EMBL/GenBank/DDBJ whole genome shotgun (WGS) entry which is preliminary data.</text>
</comment>
<reference evidence="3 4" key="1">
    <citation type="submission" date="2023-10" db="EMBL/GenBank/DDBJ databases">
        <title>Development of a sustainable strategy for remediation of hydrocarbon-contaminated territories based on the waste exchange concept.</title>
        <authorList>
            <person name="Krivoruchko A."/>
        </authorList>
    </citation>
    <scope>NUCLEOTIDE SEQUENCE</scope>
    <source>
        <strain evidence="2 4">IEGM 1266</strain>
        <strain evidence="3">IEGM 1279</strain>
    </source>
</reference>
<evidence type="ECO:0000259" key="1">
    <source>
        <dbReference type="PROSITE" id="PS51186"/>
    </source>
</evidence>
<organism evidence="3 5">
    <name type="scientific">Gordonia amicalis</name>
    <dbReference type="NCBI Taxonomy" id="89053"/>
    <lineage>
        <taxon>Bacteria</taxon>
        <taxon>Bacillati</taxon>
        <taxon>Actinomycetota</taxon>
        <taxon>Actinomycetes</taxon>
        <taxon>Mycobacteriales</taxon>
        <taxon>Gordoniaceae</taxon>
        <taxon>Gordonia</taxon>
    </lineage>
</organism>
<dbReference type="EMBL" id="JAWLKI010000001">
    <property type="protein sequence ID" value="MDV6305758.1"/>
    <property type="molecule type" value="Genomic_DNA"/>
</dbReference>
<dbReference type="EC" id="2.3.1.-" evidence="3"/>
<feature type="domain" description="N-acetyltransferase" evidence="1">
    <location>
        <begin position="6"/>
        <end position="152"/>
    </location>
</feature>
<keyword evidence="4" id="KW-1185">Reference proteome</keyword>
<dbReference type="RefSeq" id="WP_024498568.1">
    <property type="nucleotide sequence ID" value="NZ_CP096596.1"/>
</dbReference>
<keyword evidence="3" id="KW-0808">Transferase</keyword>
<dbReference type="AlphaFoldDB" id="A0AAE4R190"/>
<sequence length="169" mass="17991">MPQQAWRTRAERADDVTRVHEINADAFGAPAEAELVDALRTDPAWIDGLSMVSVDDDDRPVGYALLTRCHIGDAPALCLAPCAVVTALQRTGAGSAAITAALDAAREMGESTVVVLGHADYYPRFGFRRAVDHGVRLSIEVPDEALMVLSLDGSDIPSGMVRYAAPFGI</sequence>
<evidence type="ECO:0000313" key="2">
    <source>
        <dbReference type="EMBL" id="MDV6305758.1"/>
    </source>
</evidence>
<name>A0AAE4R190_9ACTN</name>
<evidence type="ECO:0000313" key="4">
    <source>
        <dbReference type="Proteomes" id="UP001185779"/>
    </source>
</evidence>
<evidence type="ECO:0000313" key="5">
    <source>
        <dbReference type="Proteomes" id="UP001185922"/>
    </source>
</evidence>
<protein>
    <submittedName>
        <fullName evidence="3">N-acetyltransferase</fullName>
        <ecNumber evidence="3">2.3.1.-</ecNumber>
    </submittedName>
</protein>
<dbReference type="Pfam" id="PF00583">
    <property type="entry name" value="Acetyltransf_1"/>
    <property type="match status" value="1"/>
</dbReference>
<dbReference type="PROSITE" id="PS51186">
    <property type="entry name" value="GNAT"/>
    <property type="match status" value="1"/>
</dbReference>
<dbReference type="Proteomes" id="UP001185779">
    <property type="component" value="Unassembled WGS sequence"/>
</dbReference>
<gene>
    <name evidence="2" type="ORF">R3P94_00090</name>
    <name evidence="3" type="ORF">R3Q15_00090</name>
</gene>
<dbReference type="Proteomes" id="UP001185922">
    <property type="component" value="Unassembled WGS sequence"/>
</dbReference>
<dbReference type="InterPro" id="IPR016181">
    <property type="entry name" value="Acyl_CoA_acyltransferase"/>
</dbReference>
<dbReference type="InterPro" id="IPR000182">
    <property type="entry name" value="GNAT_dom"/>
</dbReference>